<dbReference type="AlphaFoldDB" id="A0A6A6Q7T1"/>
<organism evidence="1 2">
    <name type="scientific">Lophium mytilinum</name>
    <dbReference type="NCBI Taxonomy" id="390894"/>
    <lineage>
        <taxon>Eukaryota</taxon>
        <taxon>Fungi</taxon>
        <taxon>Dikarya</taxon>
        <taxon>Ascomycota</taxon>
        <taxon>Pezizomycotina</taxon>
        <taxon>Dothideomycetes</taxon>
        <taxon>Pleosporomycetidae</taxon>
        <taxon>Mytilinidiales</taxon>
        <taxon>Mytilinidiaceae</taxon>
        <taxon>Lophium</taxon>
    </lineage>
</organism>
<reference evidence="1" key="1">
    <citation type="journal article" date="2020" name="Stud. Mycol.">
        <title>101 Dothideomycetes genomes: a test case for predicting lifestyles and emergence of pathogens.</title>
        <authorList>
            <person name="Haridas S."/>
            <person name="Albert R."/>
            <person name="Binder M."/>
            <person name="Bloem J."/>
            <person name="Labutti K."/>
            <person name="Salamov A."/>
            <person name="Andreopoulos B."/>
            <person name="Baker S."/>
            <person name="Barry K."/>
            <person name="Bills G."/>
            <person name="Bluhm B."/>
            <person name="Cannon C."/>
            <person name="Castanera R."/>
            <person name="Culley D."/>
            <person name="Daum C."/>
            <person name="Ezra D."/>
            <person name="Gonzalez J."/>
            <person name="Henrissat B."/>
            <person name="Kuo A."/>
            <person name="Liang C."/>
            <person name="Lipzen A."/>
            <person name="Lutzoni F."/>
            <person name="Magnuson J."/>
            <person name="Mondo S."/>
            <person name="Nolan M."/>
            <person name="Ohm R."/>
            <person name="Pangilinan J."/>
            <person name="Park H.-J."/>
            <person name="Ramirez L."/>
            <person name="Alfaro M."/>
            <person name="Sun H."/>
            <person name="Tritt A."/>
            <person name="Yoshinaga Y."/>
            <person name="Zwiers L.-H."/>
            <person name="Turgeon B."/>
            <person name="Goodwin S."/>
            <person name="Spatafora J."/>
            <person name="Crous P."/>
            <person name="Grigoriev I."/>
        </authorList>
    </citation>
    <scope>NUCLEOTIDE SEQUENCE</scope>
    <source>
        <strain evidence="1">CBS 269.34</strain>
    </source>
</reference>
<evidence type="ECO:0000313" key="1">
    <source>
        <dbReference type="EMBL" id="KAF2488352.1"/>
    </source>
</evidence>
<evidence type="ECO:0000313" key="2">
    <source>
        <dbReference type="Proteomes" id="UP000799750"/>
    </source>
</evidence>
<proteinExistence type="predicted"/>
<accession>A0A6A6Q7T1</accession>
<dbReference type="Proteomes" id="UP000799750">
    <property type="component" value="Unassembled WGS sequence"/>
</dbReference>
<name>A0A6A6Q7T1_9PEZI</name>
<protein>
    <submittedName>
        <fullName evidence="1">Uncharacterized protein</fullName>
    </submittedName>
</protein>
<sequence length="183" mass="20771">MQERTMNDLSAHGNRQSPYPSISVVTIPQILMLLALSRFLDATWSQKIAMTSNGVWWSRHIIGMRFIGEGGLFSRVCFCDFLFLWWGTSYLVCHTLFNGIEPLMDDSECLILLCGQSECLWGMAWSCLRQVFEGLIDATFTISTSMRQIDGFCGLRHNVRNHVLCPKVTVQACSSHLAIETPW</sequence>
<gene>
    <name evidence="1" type="ORF">BU16DRAFT_231439</name>
</gene>
<keyword evidence="2" id="KW-1185">Reference proteome</keyword>
<dbReference type="EMBL" id="MU004204">
    <property type="protein sequence ID" value="KAF2488352.1"/>
    <property type="molecule type" value="Genomic_DNA"/>
</dbReference>